<accession>A0A136JH04</accession>
<dbReference type="EMBL" id="KQ964245">
    <property type="protein sequence ID" value="KXJ96433.1"/>
    <property type="molecule type" value="Genomic_DNA"/>
</dbReference>
<dbReference type="PANTHER" id="PTHR36223:SF1">
    <property type="entry name" value="TRANSCRIPTION ELONGATION FACTOR EAF N-TERMINAL DOMAIN-CONTAINING PROTEIN"/>
    <property type="match status" value="1"/>
</dbReference>
<dbReference type="InterPro" id="IPR057678">
    <property type="entry name" value="DUF7918"/>
</dbReference>
<organism evidence="2 3">
    <name type="scientific">Microdochium bolleyi</name>
    <dbReference type="NCBI Taxonomy" id="196109"/>
    <lineage>
        <taxon>Eukaryota</taxon>
        <taxon>Fungi</taxon>
        <taxon>Dikarya</taxon>
        <taxon>Ascomycota</taxon>
        <taxon>Pezizomycotina</taxon>
        <taxon>Sordariomycetes</taxon>
        <taxon>Xylariomycetidae</taxon>
        <taxon>Xylariales</taxon>
        <taxon>Microdochiaceae</taxon>
        <taxon>Microdochium</taxon>
    </lineage>
</organism>
<gene>
    <name evidence="2" type="ORF">Micbo1qcDRAFT_170261</name>
</gene>
<dbReference type="InParanoid" id="A0A136JH04"/>
<protein>
    <recommendedName>
        <fullName evidence="1">DUF7918 domain-containing protein</fullName>
    </recommendedName>
</protein>
<evidence type="ECO:0000259" key="1">
    <source>
        <dbReference type="Pfam" id="PF25534"/>
    </source>
</evidence>
<name>A0A136JH04_9PEZI</name>
<proteinExistence type="predicted"/>
<dbReference type="AlphaFoldDB" id="A0A136JH04"/>
<evidence type="ECO:0000313" key="3">
    <source>
        <dbReference type="Proteomes" id="UP000070501"/>
    </source>
</evidence>
<evidence type="ECO:0000313" key="2">
    <source>
        <dbReference type="EMBL" id="KXJ96433.1"/>
    </source>
</evidence>
<dbReference type="PANTHER" id="PTHR36223">
    <property type="entry name" value="BETA-LACTAMASE-TYPE TRANSPEPTIDASE FOLD DOMAIN CONTAINING PROTEIN"/>
    <property type="match status" value="1"/>
</dbReference>
<dbReference type="STRING" id="196109.A0A136JH04"/>
<dbReference type="Proteomes" id="UP000070501">
    <property type="component" value="Unassembled WGS sequence"/>
</dbReference>
<dbReference type="OrthoDB" id="3364132at2759"/>
<keyword evidence="3" id="KW-1185">Reference proteome</keyword>
<sequence length="266" mass="29860">MAVISNVPGIRVTVRVNGEPLTEYDDPEGESNECGTVTKYIEATDGAEFTVVTEVLDDYNWDYKNHELGNRIYVDGKLMRAKQLRQSMSTKMLEVSGTKEKLPNTGQWMFRRFKFAPINTVLVESSSQSGTSQCAIHDLGTIMVKVRRQKRCHVTYSDQVYSGNTELQIPEKALKGKAISHSTMLTEGEAVRAPRPSSSIAIDAKPIAIFHFNYRSRSALMDEMIIKRESTPDPLDALPVEELRRLARERLDMKVSSFLRAGAPSL</sequence>
<reference evidence="3" key="1">
    <citation type="submission" date="2016-02" db="EMBL/GenBank/DDBJ databases">
        <title>Draft genome sequence of Microdochium bolleyi, a fungal endophyte of beachgrass.</title>
        <authorList>
            <consortium name="DOE Joint Genome Institute"/>
            <person name="David A.S."/>
            <person name="May G."/>
            <person name="Haridas S."/>
            <person name="Lim J."/>
            <person name="Wang M."/>
            <person name="Labutti K."/>
            <person name="Lipzen A."/>
            <person name="Barry K."/>
            <person name="Grigoriev I.V."/>
        </authorList>
    </citation>
    <scope>NUCLEOTIDE SEQUENCE [LARGE SCALE GENOMIC DNA]</scope>
    <source>
        <strain evidence="3">J235TASD1</strain>
    </source>
</reference>
<dbReference type="Pfam" id="PF25534">
    <property type="entry name" value="DUF7918"/>
    <property type="match status" value="1"/>
</dbReference>
<feature type="domain" description="DUF7918" evidence="1">
    <location>
        <begin position="9"/>
        <end position="228"/>
    </location>
</feature>